<accession>A0A2N8PS32</accession>
<dbReference type="InterPro" id="IPR004701">
    <property type="entry name" value="PTS_EIIA_man-typ"/>
</dbReference>
<dbReference type="Proteomes" id="UP001260773">
    <property type="component" value="Unassembled WGS sequence"/>
</dbReference>
<dbReference type="EMBL" id="JARPWH010000130">
    <property type="protein sequence ID" value="MDT2404740.1"/>
    <property type="molecule type" value="Genomic_DNA"/>
</dbReference>
<dbReference type="Pfam" id="PF03610">
    <property type="entry name" value="EIIA-man"/>
    <property type="match status" value="1"/>
</dbReference>
<dbReference type="PANTHER" id="PTHR33799">
    <property type="entry name" value="PTS PERMEASE-RELATED-RELATED"/>
    <property type="match status" value="1"/>
</dbReference>
<dbReference type="GO" id="GO:0016301">
    <property type="term" value="F:kinase activity"/>
    <property type="evidence" value="ECO:0007669"/>
    <property type="project" value="UniProtKB-KW"/>
</dbReference>
<evidence type="ECO:0000256" key="3">
    <source>
        <dbReference type="ARBA" id="ARBA00022490"/>
    </source>
</evidence>
<evidence type="ECO:0000256" key="7">
    <source>
        <dbReference type="ARBA" id="ARBA00022777"/>
    </source>
</evidence>
<gene>
    <name evidence="11" type="ORF">EK398_21520</name>
    <name evidence="9" type="ORF">P7D43_20435</name>
    <name evidence="10" type="ORF">P7D79_21745</name>
</gene>
<sequence>MERKLVLASHGKLASGITSSLELICGRQIAIETLDCYLTEDFDLEKEVKNIMNRYHDCELVVVTDLFGGSVNNEFLTQIDRPNFYLVAGMNLPFLVELTMQLQQADSLPKLIEATLETSKQTIQFCNQAITNQMEEEEF</sequence>
<comment type="subcellular location">
    <subcellularLocation>
        <location evidence="1">Cytoplasm</location>
    </subcellularLocation>
</comment>
<evidence type="ECO:0000313" key="13">
    <source>
        <dbReference type="Proteomes" id="UP001260773"/>
    </source>
</evidence>
<keyword evidence="5" id="KW-0808">Transferase</keyword>
<dbReference type="AlphaFoldDB" id="A0A2N8PS32"/>
<evidence type="ECO:0000256" key="2">
    <source>
        <dbReference type="ARBA" id="ARBA00022448"/>
    </source>
</evidence>
<dbReference type="GO" id="GO:0016020">
    <property type="term" value="C:membrane"/>
    <property type="evidence" value="ECO:0007669"/>
    <property type="project" value="InterPro"/>
</dbReference>
<evidence type="ECO:0000259" key="8">
    <source>
        <dbReference type="PROSITE" id="PS51096"/>
    </source>
</evidence>
<evidence type="ECO:0000256" key="6">
    <source>
        <dbReference type="ARBA" id="ARBA00022683"/>
    </source>
</evidence>
<evidence type="ECO:0000256" key="1">
    <source>
        <dbReference type="ARBA" id="ARBA00004496"/>
    </source>
</evidence>
<keyword evidence="3" id="KW-0963">Cytoplasm</keyword>
<dbReference type="PANTHER" id="PTHR33799:SF1">
    <property type="entry name" value="PTS SYSTEM MANNOSE-SPECIFIC EIIAB COMPONENT-RELATED"/>
    <property type="match status" value="1"/>
</dbReference>
<protein>
    <submittedName>
        <fullName evidence="9">PTS mannose transporter subunit IIA</fullName>
    </submittedName>
</protein>
<keyword evidence="6" id="KW-0598">Phosphotransferase system</keyword>
<dbReference type="InterPro" id="IPR036662">
    <property type="entry name" value="PTS_EIIA_man-typ_sf"/>
</dbReference>
<evidence type="ECO:0000313" key="12">
    <source>
        <dbReference type="Proteomes" id="UP000288388"/>
    </source>
</evidence>
<dbReference type="CDD" id="cd00006">
    <property type="entry name" value="PTS_IIA_man"/>
    <property type="match status" value="1"/>
</dbReference>
<dbReference type="InterPro" id="IPR033887">
    <property type="entry name" value="PTS_IIA_man"/>
</dbReference>
<dbReference type="EMBL" id="RYZS01000002">
    <property type="protein sequence ID" value="RVU93036.1"/>
    <property type="molecule type" value="Genomic_DNA"/>
</dbReference>
<proteinExistence type="predicted"/>
<keyword evidence="4" id="KW-0762">Sugar transport</keyword>
<dbReference type="Gene3D" id="3.40.50.510">
    <property type="entry name" value="Phosphotransferase system, mannose-type IIA component"/>
    <property type="match status" value="1"/>
</dbReference>
<reference evidence="9 14" key="2">
    <citation type="submission" date="2023-03" db="EMBL/GenBank/DDBJ databases">
        <authorList>
            <person name="Shen W."/>
            <person name="Cai J."/>
        </authorList>
    </citation>
    <scope>NUCLEOTIDE SEQUENCE</scope>
    <source>
        <strain evidence="9">P33-2</strain>
        <strain evidence="10 14">Y2</strain>
    </source>
</reference>
<dbReference type="Proteomes" id="UP001264335">
    <property type="component" value="Unassembled WGS sequence"/>
</dbReference>
<evidence type="ECO:0000313" key="9">
    <source>
        <dbReference type="EMBL" id="MDT2404740.1"/>
    </source>
</evidence>
<keyword evidence="7" id="KW-0418">Kinase</keyword>
<organism evidence="9 13">
    <name type="scientific">Enterococcus avium</name>
    <name type="common">Streptococcus avium</name>
    <dbReference type="NCBI Taxonomy" id="33945"/>
    <lineage>
        <taxon>Bacteria</taxon>
        <taxon>Bacillati</taxon>
        <taxon>Bacillota</taxon>
        <taxon>Bacilli</taxon>
        <taxon>Lactobacillales</taxon>
        <taxon>Enterococcaceae</taxon>
        <taxon>Enterococcus</taxon>
    </lineage>
</organism>
<dbReference type="PROSITE" id="PS51096">
    <property type="entry name" value="PTS_EIIA_TYPE_4"/>
    <property type="match status" value="1"/>
</dbReference>
<name>A0A2N8PS32_ENTAV</name>
<evidence type="ECO:0000313" key="14">
    <source>
        <dbReference type="Proteomes" id="UP001264335"/>
    </source>
</evidence>
<dbReference type="SUPFAM" id="SSF53062">
    <property type="entry name" value="PTS system fructose IIA component-like"/>
    <property type="match status" value="1"/>
</dbReference>
<dbReference type="GO" id="GO:0005737">
    <property type="term" value="C:cytoplasm"/>
    <property type="evidence" value="ECO:0007669"/>
    <property type="project" value="UniProtKB-SubCell"/>
</dbReference>
<dbReference type="Proteomes" id="UP000288388">
    <property type="component" value="Unassembled WGS sequence"/>
</dbReference>
<evidence type="ECO:0000256" key="4">
    <source>
        <dbReference type="ARBA" id="ARBA00022597"/>
    </source>
</evidence>
<evidence type="ECO:0000313" key="11">
    <source>
        <dbReference type="EMBL" id="RVU93036.1"/>
    </source>
</evidence>
<dbReference type="GO" id="GO:0009401">
    <property type="term" value="P:phosphoenolpyruvate-dependent sugar phosphotransferase system"/>
    <property type="evidence" value="ECO:0007669"/>
    <property type="project" value="UniProtKB-KW"/>
</dbReference>
<evidence type="ECO:0000256" key="5">
    <source>
        <dbReference type="ARBA" id="ARBA00022679"/>
    </source>
</evidence>
<comment type="caution">
    <text evidence="9">The sequence shown here is derived from an EMBL/GenBank/DDBJ whole genome shotgun (WGS) entry which is preliminary data.</text>
</comment>
<feature type="domain" description="PTS EIIA type-4" evidence="8">
    <location>
        <begin position="2"/>
        <end position="123"/>
    </location>
</feature>
<keyword evidence="2" id="KW-0813">Transport</keyword>
<dbReference type="RefSeq" id="WP_049222078.1">
    <property type="nucleotide sequence ID" value="NZ_CABGUH010000009.1"/>
</dbReference>
<reference evidence="11 12" key="1">
    <citation type="submission" date="2018-12" db="EMBL/GenBank/DDBJ databases">
        <title>A novel vanA-carrying plasmid in a clinical isolate of Enterococcus avium.</title>
        <authorList>
            <person name="Bernasconi O.J."/>
            <person name="Luzzaro F."/>
            <person name="Endimiani A."/>
        </authorList>
    </citation>
    <scope>NUCLEOTIDE SEQUENCE [LARGE SCALE GENOMIC DNA]</scope>
    <source>
        <strain evidence="11 12">LC0559/18</strain>
    </source>
</reference>
<evidence type="ECO:0000313" key="10">
    <source>
        <dbReference type="EMBL" id="MDT2516849.1"/>
    </source>
</evidence>
<dbReference type="EMBL" id="JARPWY010000110">
    <property type="protein sequence ID" value="MDT2516849.1"/>
    <property type="molecule type" value="Genomic_DNA"/>
</dbReference>
<dbReference type="InterPro" id="IPR051471">
    <property type="entry name" value="Bacterial_PTS_sugar_comp"/>
</dbReference>